<evidence type="ECO:0000313" key="12">
    <source>
        <dbReference type="Proteomes" id="UP001055105"/>
    </source>
</evidence>
<evidence type="ECO:0000256" key="3">
    <source>
        <dbReference type="ARBA" id="ARBA00022723"/>
    </source>
</evidence>
<evidence type="ECO:0000256" key="10">
    <source>
        <dbReference type="SAM" id="SignalP"/>
    </source>
</evidence>
<evidence type="ECO:0000256" key="7">
    <source>
        <dbReference type="PIRSR" id="PIRSR601952-1"/>
    </source>
</evidence>
<protein>
    <submittedName>
        <fullName evidence="11">Alkaline phosphatase</fullName>
    </submittedName>
</protein>
<comment type="cofactor">
    <cofactor evidence="8">
        <name>Zn(2+)</name>
        <dbReference type="ChEBI" id="CHEBI:29105"/>
    </cofactor>
    <text evidence="8">Binds 2 Zn(2+) ions.</text>
</comment>
<dbReference type="PANTHER" id="PTHR11596">
    <property type="entry name" value="ALKALINE PHOSPHATASE"/>
    <property type="match status" value="1"/>
</dbReference>
<sequence length="367" mass="39312">MTKLFRILILGLLLWSVPASAQRTAPKPEKVHNVILMIGDGMGLGQVAAYMIENQYGPTAFDRAHYTAVCKTYSANNRVTDSGAAATAMATGHKTKNSRIGVTPDGAPAQSITEMAKAKGLATGIVVTSHLADATPAGFMAHTPDRHNTSEIAAAYETSGIDVAAGGGRRFFEKQEDGQDVLAALQAKGYAYASTPEEFYATDSTPVIGLFADKYMESAAKRGEDYLERATEHTLSLLARNRKGFFAMIEGSQIDGAGHGNNTKKLLGEMRDFDRAVNKAFDFADKNPGTLVIVTADHETGGLTVVSNDRDFTAAESGIEYKYSTTSHSGTPVILYAYGAGAYNFSGVIENTEVFRLIKALLIDQQK</sequence>
<organism evidence="11 12">
    <name type="scientific">Alistipes finegoldii</name>
    <dbReference type="NCBI Taxonomy" id="214856"/>
    <lineage>
        <taxon>Bacteria</taxon>
        <taxon>Pseudomonadati</taxon>
        <taxon>Bacteroidota</taxon>
        <taxon>Bacteroidia</taxon>
        <taxon>Bacteroidales</taxon>
        <taxon>Rikenellaceae</taxon>
        <taxon>Alistipes</taxon>
    </lineage>
</organism>
<keyword evidence="3 8" id="KW-0479">Metal-binding</keyword>
<keyword evidence="6 8" id="KW-0460">Magnesium</keyword>
<comment type="caution">
    <text evidence="11">The sequence shown here is derived from an EMBL/GenBank/DDBJ whole genome shotgun (WGS) entry which is preliminary data.</text>
</comment>
<dbReference type="PRINTS" id="PR00113">
    <property type="entry name" value="ALKPHPHTASE"/>
</dbReference>
<feature type="binding site" evidence="8">
    <location>
        <position position="40"/>
    </location>
    <ligand>
        <name>Mg(2+)</name>
        <dbReference type="ChEBI" id="CHEBI:18420"/>
    </ligand>
</feature>
<accession>A0AA37KPU8</accession>
<dbReference type="InterPro" id="IPR018299">
    <property type="entry name" value="Alkaline_phosphatase_AS"/>
</dbReference>
<evidence type="ECO:0000256" key="1">
    <source>
        <dbReference type="ARBA" id="ARBA00005984"/>
    </source>
</evidence>
<dbReference type="SUPFAM" id="SSF53649">
    <property type="entry name" value="Alkaline phosphatase-like"/>
    <property type="match status" value="1"/>
</dbReference>
<dbReference type="SMART" id="SM00098">
    <property type="entry name" value="alkPPc"/>
    <property type="match status" value="1"/>
</dbReference>
<reference evidence="11" key="1">
    <citation type="submission" date="2022-01" db="EMBL/GenBank/DDBJ databases">
        <title>Novel bile acid biosynthetic pathways are enriched in the microbiome of centenarians.</title>
        <authorList>
            <person name="Sato Y."/>
            <person name="Atarashi K."/>
            <person name="Plichta R.D."/>
            <person name="Arai Y."/>
            <person name="Sasajima S."/>
            <person name="Kearney M.S."/>
            <person name="Suda W."/>
            <person name="Takeshita K."/>
            <person name="Sasaki T."/>
            <person name="Okamoto S."/>
            <person name="Skelly N.A."/>
            <person name="Okamura Y."/>
            <person name="Vlamakis H."/>
            <person name="Li Y."/>
            <person name="Tanoue T."/>
            <person name="Takei H."/>
            <person name="Nittono H."/>
            <person name="Narushima S."/>
            <person name="Irie J."/>
            <person name="Itoh H."/>
            <person name="Moriya K."/>
            <person name="Sugiura Y."/>
            <person name="Suematsu M."/>
            <person name="Moritoki N."/>
            <person name="Shibata S."/>
            <person name="Littman R.D."/>
            <person name="Fischbach A.M."/>
            <person name="Uwamino Y."/>
            <person name="Inoue T."/>
            <person name="Honda A."/>
            <person name="Hattori M."/>
            <person name="Murai T."/>
            <person name="Xavier J.R."/>
            <person name="Hirose N."/>
            <person name="Honda K."/>
        </authorList>
    </citation>
    <scope>NUCLEOTIDE SEQUENCE</scope>
    <source>
        <strain evidence="11">CE91-St16</strain>
    </source>
</reference>
<dbReference type="RefSeq" id="WP_244076914.1">
    <property type="nucleotide sequence ID" value="NZ_AP025581.1"/>
</dbReference>
<feature type="active site" description="Phosphoserine intermediate" evidence="7">
    <location>
        <position position="82"/>
    </location>
</feature>
<evidence type="ECO:0000256" key="2">
    <source>
        <dbReference type="ARBA" id="ARBA00022553"/>
    </source>
</evidence>
<dbReference type="InterPro" id="IPR001952">
    <property type="entry name" value="Alkaline_phosphatase"/>
</dbReference>
<evidence type="ECO:0000256" key="5">
    <source>
        <dbReference type="ARBA" id="ARBA00022833"/>
    </source>
</evidence>
<feature type="binding site" evidence="8">
    <location>
        <position position="259"/>
    </location>
    <ligand>
        <name>Zn(2+)</name>
        <dbReference type="ChEBI" id="CHEBI:29105"/>
        <label>2</label>
    </ligand>
</feature>
<dbReference type="PROSITE" id="PS00123">
    <property type="entry name" value="ALKALINE_PHOSPHATASE"/>
    <property type="match status" value="1"/>
</dbReference>
<dbReference type="Pfam" id="PF00245">
    <property type="entry name" value="Alk_phosphatase"/>
    <property type="match status" value="1"/>
</dbReference>
<dbReference type="InterPro" id="IPR017850">
    <property type="entry name" value="Alkaline_phosphatase_core_sf"/>
</dbReference>
<feature type="binding site" evidence="8">
    <location>
        <position position="250"/>
    </location>
    <ligand>
        <name>Mg(2+)</name>
        <dbReference type="ChEBI" id="CHEBI:18420"/>
    </ligand>
</feature>
<dbReference type="PANTHER" id="PTHR11596:SF5">
    <property type="entry name" value="ALKALINE PHOSPHATASE"/>
    <property type="match status" value="1"/>
</dbReference>
<evidence type="ECO:0000256" key="4">
    <source>
        <dbReference type="ARBA" id="ARBA00022801"/>
    </source>
</evidence>
<keyword evidence="10" id="KW-0732">Signal</keyword>
<comment type="cofactor">
    <cofactor evidence="8">
        <name>Mg(2+)</name>
        <dbReference type="ChEBI" id="CHEBI:18420"/>
    </cofactor>
    <text evidence="8">Binds 1 Mg(2+) ion.</text>
</comment>
<dbReference type="GO" id="GO:0004035">
    <property type="term" value="F:alkaline phosphatase activity"/>
    <property type="evidence" value="ECO:0007669"/>
    <property type="project" value="TreeGrafter"/>
</dbReference>
<feature type="binding site" evidence="8">
    <location>
        <position position="298"/>
    </location>
    <ligand>
        <name>Zn(2+)</name>
        <dbReference type="ChEBI" id="CHEBI:29105"/>
        <label>2</label>
    </ligand>
</feature>
<comment type="similarity">
    <text evidence="1 9">Belongs to the alkaline phosphatase family.</text>
</comment>
<feature type="binding site" evidence="8">
    <location>
        <position position="297"/>
    </location>
    <ligand>
        <name>Zn(2+)</name>
        <dbReference type="ChEBI" id="CHEBI:29105"/>
        <label>2</label>
    </ligand>
</feature>
<evidence type="ECO:0000256" key="8">
    <source>
        <dbReference type="PIRSR" id="PIRSR601952-2"/>
    </source>
</evidence>
<gene>
    <name evidence="11" type="ORF">CE91St16_28880</name>
</gene>
<feature type="signal peptide" evidence="10">
    <location>
        <begin position="1"/>
        <end position="21"/>
    </location>
</feature>
<feature type="binding site" evidence="8">
    <location>
        <position position="40"/>
    </location>
    <ligand>
        <name>Zn(2+)</name>
        <dbReference type="ChEBI" id="CHEBI:29105"/>
        <label>2</label>
    </ligand>
</feature>
<feature type="binding site" evidence="8">
    <location>
        <position position="135"/>
    </location>
    <ligand>
        <name>Mg(2+)</name>
        <dbReference type="ChEBI" id="CHEBI:18420"/>
    </ligand>
</feature>
<keyword evidence="5 8" id="KW-0862">Zinc</keyword>
<dbReference type="CDD" id="cd16012">
    <property type="entry name" value="ALP"/>
    <property type="match status" value="1"/>
</dbReference>
<evidence type="ECO:0000313" key="11">
    <source>
        <dbReference type="EMBL" id="GKI19980.1"/>
    </source>
</evidence>
<dbReference type="EMBL" id="BQOL01000002">
    <property type="protein sequence ID" value="GKI19980.1"/>
    <property type="molecule type" value="Genomic_DNA"/>
</dbReference>
<feature type="binding site" evidence="8">
    <location>
        <position position="133"/>
    </location>
    <ligand>
        <name>Mg(2+)</name>
        <dbReference type="ChEBI" id="CHEBI:18420"/>
    </ligand>
</feature>
<feature type="chain" id="PRO_5041271979" evidence="10">
    <location>
        <begin position="22"/>
        <end position="367"/>
    </location>
</feature>
<dbReference type="Proteomes" id="UP001055105">
    <property type="component" value="Unassembled WGS sequence"/>
</dbReference>
<dbReference type="AlphaFoldDB" id="A0AA37KPU8"/>
<keyword evidence="4" id="KW-0378">Hydrolase</keyword>
<evidence type="ECO:0000256" key="9">
    <source>
        <dbReference type="RuleBase" id="RU003946"/>
    </source>
</evidence>
<proteinExistence type="inferred from homology"/>
<name>A0AA37KPU8_9BACT</name>
<feature type="binding site" evidence="8">
    <location>
        <position position="255"/>
    </location>
    <ligand>
        <name>Zn(2+)</name>
        <dbReference type="ChEBI" id="CHEBI:29105"/>
        <label>2</label>
    </ligand>
</feature>
<keyword evidence="2" id="KW-0597">Phosphoprotein</keyword>
<dbReference type="Gene3D" id="3.40.720.10">
    <property type="entry name" value="Alkaline Phosphatase, subunit A"/>
    <property type="match status" value="1"/>
</dbReference>
<dbReference type="GO" id="GO:0046872">
    <property type="term" value="F:metal ion binding"/>
    <property type="evidence" value="ECO:0007669"/>
    <property type="project" value="UniProtKB-KW"/>
</dbReference>
<evidence type="ECO:0000256" key="6">
    <source>
        <dbReference type="ARBA" id="ARBA00022842"/>
    </source>
</evidence>